<keyword evidence="1" id="KW-0175">Coiled coil</keyword>
<feature type="transmembrane region" description="Helical" evidence="2">
    <location>
        <begin position="374"/>
        <end position="391"/>
    </location>
</feature>
<name>A0A1L3GN94_9BACT</name>
<dbReference type="PANTHER" id="PTHR41259">
    <property type="entry name" value="DOUBLE-STRAND BREAK REPAIR RAD50 ATPASE, PUTATIVE-RELATED"/>
    <property type="match status" value="1"/>
</dbReference>
<sequence length="739" mass="84638">MILRSLELKHFGKFTERSFDFRRGFNLVVGANESGKSTMMESIPAALFGLRDKERYKPWGRQGSCEAALALENGGCTVRIERELLSDRVQLVERDDLYQVLYQFDGKAAPQGRSSERAEYLDQLNRLLAVADEDIFRSSLFFGQGDLELADRNGLTTRLKALLSGYVEVDYDQVLASLSDDYFNITRKNPWGKDKTRPRQLDELSDRIEVLQQRWFAAEQGLKELSSLREQIAALSETMEKDRENLASGERYLDWVRKQWQLEEKEGSLRKDYGRIHRESGKVEELEKRRADLEKDLAKTGLPREMPEELPPLLLEGESIRKEMVTLQAEASALQQEVAKHANPAWKRPVLISVAAVLVAVAAGLFGGAFKLPLFVLAGAATVTFWGLHLWRCFKLGGQRKDLQEKLQVVERQRDEARERRIDLSNRLEVRGLSTSPVELVRMQKNLERHRQLLGQIKEVESALQVLDNSEHLSEEKELLTRELAVLGERMEQEKPLRQEELMSAEELPRAEEQLLQLRETIRQNEQQLLDLTRREAALQGELSNLQQIEEEGEQLKEREAALLQQRDALAVAYQLLSESVDEFRRTYLERFAAEIGRYLGLLTAGRYQKVRLADDFSLSLPGRGRDWRPVESYSRGTNDAVYFAVRLALTRQLANGIPLPLLLDDPLVNLDRQRLAEALKVLERLSSEHQIILFSHDERLLKRAARDRWNVVTLDDQGGNVATAAQEGKDDGKQLSFL</sequence>
<dbReference type="AlphaFoldDB" id="A0A1L3GN94"/>
<dbReference type="Proteomes" id="UP000182517">
    <property type="component" value="Chromosome"/>
</dbReference>
<organism evidence="4 5">
    <name type="scientific">Syntrophotalea acetylenivorans</name>
    <dbReference type="NCBI Taxonomy" id="1842532"/>
    <lineage>
        <taxon>Bacteria</taxon>
        <taxon>Pseudomonadati</taxon>
        <taxon>Thermodesulfobacteriota</taxon>
        <taxon>Desulfuromonadia</taxon>
        <taxon>Desulfuromonadales</taxon>
        <taxon>Syntrophotaleaceae</taxon>
        <taxon>Syntrophotalea</taxon>
    </lineage>
</organism>
<feature type="domain" description="Rad50/SbcC-type AAA" evidence="3">
    <location>
        <begin position="5"/>
        <end position="238"/>
    </location>
</feature>
<keyword evidence="2" id="KW-0812">Transmembrane</keyword>
<dbReference type="STRING" id="1842532.A7E78_05720"/>
<dbReference type="OrthoDB" id="9764467at2"/>
<keyword evidence="2" id="KW-0472">Membrane</keyword>
<keyword evidence="5" id="KW-1185">Reference proteome</keyword>
<dbReference type="SUPFAM" id="SSF52540">
    <property type="entry name" value="P-loop containing nucleoside triphosphate hydrolases"/>
    <property type="match status" value="1"/>
</dbReference>
<evidence type="ECO:0000313" key="4">
    <source>
        <dbReference type="EMBL" id="APG27381.1"/>
    </source>
</evidence>
<evidence type="ECO:0000313" key="5">
    <source>
        <dbReference type="Proteomes" id="UP000182517"/>
    </source>
</evidence>
<dbReference type="InterPro" id="IPR038729">
    <property type="entry name" value="Rad50/SbcC_AAA"/>
</dbReference>
<protein>
    <recommendedName>
        <fullName evidence="3">Rad50/SbcC-type AAA domain-containing protein</fullName>
    </recommendedName>
</protein>
<dbReference type="GO" id="GO:0016887">
    <property type="term" value="F:ATP hydrolysis activity"/>
    <property type="evidence" value="ECO:0007669"/>
    <property type="project" value="InterPro"/>
</dbReference>
<dbReference type="EMBL" id="CP015519">
    <property type="protein sequence ID" value="APG27381.1"/>
    <property type="molecule type" value="Genomic_DNA"/>
</dbReference>
<dbReference type="GO" id="GO:0006302">
    <property type="term" value="P:double-strand break repair"/>
    <property type="evidence" value="ECO:0007669"/>
    <property type="project" value="InterPro"/>
</dbReference>
<reference evidence="4 5" key="1">
    <citation type="journal article" date="2017" name="Genome Announc.">
        <title>Complete Genome Sequences of Two Acetylene-Fermenting Pelobacter acetylenicus Strains.</title>
        <authorList>
            <person name="Sutton J.M."/>
            <person name="Baesman S.M."/>
            <person name="Fierst J.L."/>
            <person name="Poret-Peterson A.T."/>
            <person name="Oremland R.S."/>
            <person name="Dunlap D.S."/>
            <person name="Akob D.M."/>
        </authorList>
    </citation>
    <scope>NUCLEOTIDE SEQUENCE [LARGE SCALE GENOMIC DNA]</scope>
    <source>
        <strain evidence="4 5">SFB93</strain>
    </source>
</reference>
<proteinExistence type="predicted"/>
<dbReference type="Pfam" id="PF13476">
    <property type="entry name" value="AAA_23"/>
    <property type="match status" value="1"/>
</dbReference>
<accession>A0A1L3GN94</accession>
<evidence type="ECO:0000256" key="1">
    <source>
        <dbReference type="SAM" id="Coils"/>
    </source>
</evidence>
<feature type="coiled-coil region" evidence="1">
    <location>
        <begin position="276"/>
        <end position="337"/>
    </location>
</feature>
<dbReference type="PANTHER" id="PTHR41259:SF1">
    <property type="entry name" value="DOUBLE-STRAND BREAK REPAIR RAD50 ATPASE, PUTATIVE-RELATED"/>
    <property type="match status" value="1"/>
</dbReference>
<dbReference type="KEGG" id="pef:A7E78_05720"/>
<dbReference type="RefSeq" id="WP_072283349.1">
    <property type="nucleotide sequence ID" value="NZ_CP015519.1"/>
</dbReference>
<evidence type="ECO:0000256" key="2">
    <source>
        <dbReference type="SAM" id="Phobius"/>
    </source>
</evidence>
<feature type="transmembrane region" description="Helical" evidence="2">
    <location>
        <begin position="350"/>
        <end position="368"/>
    </location>
</feature>
<feature type="coiled-coil region" evidence="1">
    <location>
        <begin position="218"/>
        <end position="245"/>
    </location>
</feature>
<gene>
    <name evidence="4" type="ORF">A7E78_05720</name>
</gene>
<evidence type="ECO:0000259" key="3">
    <source>
        <dbReference type="Pfam" id="PF13476"/>
    </source>
</evidence>
<feature type="coiled-coil region" evidence="1">
    <location>
        <begin position="400"/>
        <end position="566"/>
    </location>
</feature>
<dbReference type="InterPro" id="IPR027417">
    <property type="entry name" value="P-loop_NTPase"/>
</dbReference>
<dbReference type="Gene3D" id="3.40.50.300">
    <property type="entry name" value="P-loop containing nucleotide triphosphate hydrolases"/>
    <property type="match status" value="2"/>
</dbReference>
<keyword evidence="2" id="KW-1133">Transmembrane helix</keyword>